<accession>A0ACA9KHT0</accession>
<gene>
    <name evidence="1" type="ORF">ACOLOM_LOCUS1651</name>
</gene>
<evidence type="ECO:0000313" key="2">
    <source>
        <dbReference type="Proteomes" id="UP000789525"/>
    </source>
</evidence>
<organism evidence="1 2">
    <name type="scientific">Acaulospora colombiana</name>
    <dbReference type="NCBI Taxonomy" id="27376"/>
    <lineage>
        <taxon>Eukaryota</taxon>
        <taxon>Fungi</taxon>
        <taxon>Fungi incertae sedis</taxon>
        <taxon>Mucoromycota</taxon>
        <taxon>Glomeromycotina</taxon>
        <taxon>Glomeromycetes</taxon>
        <taxon>Diversisporales</taxon>
        <taxon>Acaulosporaceae</taxon>
        <taxon>Acaulospora</taxon>
    </lineage>
</organism>
<comment type="caution">
    <text evidence="1">The sequence shown here is derived from an EMBL/GenBank/DDBJ whole genome shotgun (WGS) entry which is preliminary data.</text>
</comment>
<keyword evidence="2" id="KW-1185">Reference proteome</keyword>
<evidence type="ECO:0000313" key="1">
    <source>
        <dbReference type="EMBL" id="CAG8472457.1"/>
    </source>
</evidence>
<reference evidence="1" key="1">
    <citation type="submission" date="2021-06" db="EMBL/GenBank/DDBJ databases">
        <authorList>
            <person name="Kallberg Y."/>
            <person name="Tangrot J."/>
            <person name="Rosling A."/>
        </authorList>
    </citation>
    <scope>NUCLEOTIDE SEQUENCE</scope>
    <source>
        <strain evidence="1">CL356</strain>
    </source>
</reference>
<dbReference type="Proteomes" id="UP000789525">
    <property type="component" value="Unassembled WGS sequence"/>
</dbReference>
<dbReference type="EMBL" id="CAJVPT010001987">
    <property type="protein sequence ID" value="CAG8472457.1"/>
    <property type="molecule type" value="Genomic_DNA"/>
</dbReference>
<proteinExistence type="predicted"/>
<sequence length="351" mass="38791">MAELVPYIVWEKQEGYLCAQHCINSLLQGEYFTAVDLGEIANNLDMAEQAALREGTVDLNENLHNEIPQKSQNMDDSGFFSLQVLSHALKVWNLGKYTFLIVAIMCITINVNYGNNHETELIPIGSEEGRNSRDLPENEIAYICNLAEHWFTLRRFGGNASRWYNLDSLLSGPKFISQTYLGMLLSQLENEGKMGGVKMYRAYQADEFAVILPDPSTQHSQSSHNIDFDADLEAAIAESLKFNEIGGSVTTENSKSTADADNDSAKTITENSTVKENSDPTLMGNSNSTVEEAINPVTKKEICDPVSTENSTVKEISDPVNAGNSTTKEKTAENELSLNDLRARRLAKFGG</sequence>
<protein>
    <submittedName>
        <fullName evidence="1">17532_t:CDS:1</fullName>
    </submittedName>
</protein>
<name>A0ACA9KHT0_9GLOM</name>